<reference evidence="1 2" key="1">
    <citation type="submission" date="2017-06" db="EMBL/GenBank/DDBJ databases">
        <title>Sequencing and comparative analysis of myxobacterial genomes.</title>
        <authorList>
            <person name="Rupp O."/>
            <person name="Goesmann A."/>
            <person name="Sogaard-Andersen L."/>
        </authorList>
    </citation>
    <scope>NUCLEOTIDE SEQUENCE [LARGE SCALE GENOMIC DNA]</scope>
    <source>
        <strain evidence="1 2">DSM 14697</strain>
    </source>
</reference>
<dbReference type="OrthoDB" id="5504085at2"/>
<sequence length="115" mass="12555">MAAFQATVDARFAEKVEAHILHTYPEHALALGEARLRALVKSGLEARARLGIRGDGAAVSLIELMVEFGERFERSPERAWADRMLGDTALPGDVKVKAIRARFSAMTGGRRLSPP</sequence>
<evidence type="ECO:0000313" key="1">
    <source>
        <dbReference type="EMBL" id="ATB47946.1"/>
    </source>
</evidence>
<organism evidence="1 2">
    <name type="scientific">Corallococcus macrosporus DSM 14697</name>
    <dbReference type="NCBI Taxonomy" id="1189310"/>
    <lineage>
        <taxon>Bacteria</taxon>
        <taxon>Pseudomonadati</taxon>
        <taxon>Myxococcota</taxon>
        <taxon>Myxococcia</taxon>
        <taxon>Myxococcales</taxon>
        <taxon>Cystobacterineae</taxon>
        <taxon>Myxococcaceae</taxon>
        <taxon>Corallococcus</taxon>
    </lineage>
</organism>
<keyword evidence="2" id="KW-1185">Reference proteome</keyword>
<accession>A0A250JXV2</accession>
<evidence type="ECO:0000313" key="2">
    <source>
        <dbReference type="Proteomes" id="UP000217343"/>
    </source>
</evidence>
<protein>
    <submittedName>
        <fullName evidence="1">Uncharacterized protein</fullName>
    </submittedName>
</protein>
<dbReference type="RefSeq" id="WP_013940251.1">
    <property type="nucleotide sequence ID" value="NZ_CP022203.1"/>
</dbReference>
<gene>
    <name evidence="1" type="ORF">MYMAC_003569</name>
</gene>
<proteinExistence type="predicted"/>
<name>A0A250JXV2_9BACT</name>
<dbReference type="Proteomes" id="UP000217343">
    <property type="component" value="Chromosome"/>
</dbReference>
<dbReference type="EMBL" id="CP022203">
    <property type="protein sequence ID" value="ATB47946.1"/>
    <property type="molecule type" value="Genomic_DNA"/>
</dbReference>
<dbReference type="KEGG" id="mmas:MYMAC_003569"/>
<dbReference type="AlphaFoldDB" id="A0A250JXV2"/>